<keyword evidence="5 12" id="KW-0418">Kinase</keyword>
<dbReference type="AlphaFoldDB" id="A0A8H6VN29"/>
<dbReference type="PROSITE" id="PS50011">
    <property type="entry name" value="PROTEIN_KINASE_DOM"/>
    <property type="match status" value="1"/>
</dbReference>
<dbReference type="OrthoDB" id="310217at2759"/>
<dbReference type="GO" id="GO:0004674">
    <property type="term" value="F:protein serine/threonine kinase activity"/>
    <property type="evidence" value="ECO:0007669"/>
    <property type="project" value="UniProtKB-KW"/>
</dbReference>
<proteinExistence type="predicted"/>
<feature type="domain" description="Protein kinase" evidence="10">
    <location>
        <begin position="83"/>
        <end position="442"/>
    </location>
</feature>
<evidence type="ECO:0000256" key="2">
    <source>
        <dbReference type="ARBA" id="ARBA00022527"/>
    </source>
</evidence>
<name>A0A8H6VN29_9PEZI</name>
<evidence type="ECO:0000256" key="1">
    <source>
        <dbReference type="ARBA" id="ARBA00012513"/>
    </source>
</evidence>
<keyword evidence="3" id="KW-0808">Transferase</keyword>
<dbReference type="InterPro" id="IPR008271">
    <property type="entry name" value="Ser/Thr_kinase_AS"/>
</dbReference>
<dbReference type="SUPFAM" id="SSF56112">
    <property type="entry name" value="Protein kinase-like (PK-like)"/>
    <property type="match status" value="1"/>
</dbReference>
<comment type="catalytic activity">
    <reaction evidence="7">
        <text>L-threonyl-[protein] + ATP = O-phospho-L-threonyl-[protein] + ADP + H(+)</text>
        <dbReference type="Rhea" id="RHEA:46608"/>
        <dbReference type="Rhea" id="RHEA-COMP:11060"/>
        <dbReference type="Rhea" id="RHEA-COMP:11605"/>
        <dbReference type="ChEBI" id="CHEBI:15378"/>
        <dbReference type="ChEBI" id="CHEBI:30013"/>
        <dbReference type="ChEBI" id="CHEBI:30616"/>
        <dbReference type="ChEBI" id="CHEBI:61977"/>
        <dbReference type="ChEBI" id="CHEBI:456216"/>
        <dbReference type="EC" id="2.7.11.1"/>
    </reaction>
</comment>
<dbReference type="SMART" id="SM00220">
    <property type="entry name" value="S_TKc"/>
    <property type="match status" value="1"/>
</dbReference>
<dbReference type="GO" id="GO:0005524">
    <property type="term" value="F:ATP binding"/>
    <property type="evidence" value="ECO:0007669"/>
    <property type="project" value="UniProtKB-KW"/>
</dbReference>
<evidence type="ECO:0000256" key="9">
    <source>
        <dbReference type="SAM" id="MobiDB-lite"/>
    </source>
</evidence>
<dbReference type="EMBL" id="JABCIY010000143">
    <property type="protein sequence ID" value="KAF7192431.1"/>
    <property type="molecule type" value="Genomic_DNA"/>
</dbReference>
<evidence type="ECO:0000313" key="12">
    <source>
        <dbReference type="EMBL" id="KAF7197875.1"/>
    </source>
</evidence>
<dbReference type="Proteomes" id="UP000660729">
    <property type="component" value="Unassembled WGS sequence"/>
</dbReference>
<evidence type="ECO:0000259" key="10">
    <source>
        <dbReference type="PROSITE" id="PS50011"/>
    </source>
</evidence>
<keyword evidence="4" id="KW-0547">Nucleotide-binding</keyword>
<dbReference type="CDD" id="cd00180">
    <property type="entry name" value="PKc"/>
    <property type="match status" value="1"/>
</dbReference>
<dbReference type="EMBL" id="JABCIY010000007">
    <property type="protein sequence ID" value="KAF7197875.1"/>
    <property type="molecule type" value="Genomic_DNA"/>
</dbReference>
<evidence type="ECO:0000256" key="3">
    <source>
        <dbReference type="ARBA" id="ARBA00022679"/>
    </source>
</evidence>
<evidence type="ECO:0000313" key="11">
    <source>
        <dbReference type="EMBL" id="KAF7192431.1"/>
    </source>
</evidence>
<dbReference type="PANTHER" id="PTHR43671:SF98">
    <property type="entry name" value="SERINE_THREONINE-PROTEIN KINASE NEK11"/>
    <property type="match status" value="1"/>
</dbReference>
<dbReference type="GO" id="GO:0005634">
    <property type="term" value="C:nucleus"/>
    <property type="evidence" value="ECO:0007669"/>
    <property type="project" value="TreeGrafter"/>
</dbReference>
<feature type="region of interest" description="Disordered" evidence="9">
    <location>
        <begin position="318"/>
        <end position="351"/>
    </location>
</feature>
<evidence type="ECO:0000256" key="7">
    <source>
        <dbReference type="ARBA" id="ARBA00047899"/>
    </source>
</evidence>
<protein>
    <recommendedName>
        <fullName evidence="1">non-specific serine/threonine protein kinase</fullName>
        <ecNumber evidence="1">2.7.11.1</ecNumber>
    </recommendedName>
</protein>
<dbReference type="Gene3D" id="1.10.510.10">
    <property type="entry name" value="Transferase(Phosphotransferase) domain 1"/>
    <property type="match status" value="1"/>
</dbReference>
<evidence type="ECO:0000256" key="4">
    <source>
        <dbReference type="ARBA" id="ARBA00022741"/>
    </source>
</evidence>
<comment type="catalytic activity">
    <reaction evidence="8">
        <text>L-seryl-[protein] + ATP = O-phospho-L-seryl-[protein] + ADP + H(+)</text>
        <dbReference type="Rhea" id="RHEA:17989"/>
        <dbReference type="Rhea" id="RHEA-COMP:9863"/>
        <dbReference type="Rhea" id="RHEA-COMP:11604"/>
        <dbReference type="ChEBI" id="CHEBI:15378"/>
        <dbReference type="ChEBI" id="CHEBI:29999"/>
        <dbReference type="ChEBI" id="CHEBI:30616"/>
        <dbReference type="ChEBI" id="CHEBI:83421"/>
        <dbReference type="ChEBI" id="CHEBI:456216"/>
        <dbReference type="EC" id="2.7.11.1"/>
    </reaction>
</comment>
<reference evidence="12" key="1">
    <citation type="submission" date="2020-04" db="EMBL/GenBank/DDBJ databases">
        <title>Draft genome resource of the tomato pathogen Pseudocercospora fuligena.</title>
        <authorList>
            <person name="Zaccaron A."/>
        </authorList>
    </citation>
    <scope>NUCLEOTIDE SEQUENCE</scope>
    <source>
        <strain evidence="12">PF001</strain>
    </source>
</reference>
<sequence length="507" mass="57001">MLLDAEFHKLDRTAQDNLAELVESLDTISADCQAKAAAARDHAGAKEVNKSKPDISLLESCVPTTEASNAAIEKYLDALTLLLEVERRHGFSDADRSKKVLKEQIKTWKGNLETGRRTLRIASELIAKARTKADLADTFMDHTIDGSWTGAFEFGAGANFAGLWLKLDQNDTIIDQDSANPTPLEAYFANKCTTVSDNHFVGIRAWDSSDRVRYILTLYSPFCANGDLHDMIDKSITSGTPLPEPFLWAAFLQLVEACIIMRDGSLDQRLIPDWYHVIHRDIKPGNIFIDEPGKRFPAYPTLKVADFGLAIETYEGDPNNPSKYNAGSGSAPYRPPEQFNKQRRLKESGAPEQPLVEPRLWEWTNVYAIGVVMYEMYHNWDLIKPEQKYLVPNEAEWDMWNNAVKRSINLQSFIARCIRRRPENRIGLDELYDKLKKMDPLGDLAMGKYLQNAMNGSQPQVHAYDVAFGGSQKYAIGMTYKEPSGFGSSDLSDTDMFDEGGVPVQIR</sequence>
<dbReference type="PROSITE" id="PS00108">
    <property type="entry name" value="PROTEIN_KINASE_ST"/>
    <property type="match status" value="1"/>
</dbReference>
<gene>
    <name evidence="12" type="ORF">HII31_00964</name>
    <name evidence="11" type="ORF">HII31_06234</name>
</gene>
<dbReference type="InterPro" id="IPR050660">
    <property type="entry name" value="NEK_Ser/Thr_kinase"/>
</dbReference>
<evidence type="ECO:0000313" key="13">
    <source>
        <dbReference type="Proteomes" id="UP000660729"/>
    </source>
</evidence>
<organism evidence="12 13">
    <name type="scientific">Pseudocercospora fuligena</name>
    <dbReference type="NCBI Taxonomy" id="685502"/>
    <lineage>
        <taxon>Eukaryota</taxon>
        <taxon>Fungi</taxon>
        <taxon>Dikarya</taxon>
        <taxon>Ascomycota</taxon>
        <taxon>Pezizomycotina</taxon>
        <taxon>Dothideomycetes</taxon>
        <taxon>Dothideomycetidae</taxon>
        <taxon>Mycosphaerellales</taxon>
        <taxon>Mycosphaerellaceae</taxon>
        <taxon>Pseudocercospora</taxon>
    </lineage>
</organism>
<dbReference type="InterPro" id="IPR011009">
    <property type="entry name" value="Kinase-like_dom_sf"/>
</dbReference>
<dbReference type="PANTHER" id="PTHR43671">
    <property type="entry name" value="SERINE/THREONINE-PROTEIN KINASE NEK"/>
    <property type="match status" value="1"/>
</dbReference>
<keyword evidence="2" id="KW-0723">Serine/threonine-protein kinase</keyword>
<keyword evidence="13" id="KW-1185">Reference proteome</keyword>
<evidence type="ECO:0000256" key="6">
    <source>
        <dbReference type="ARBA" id="ARBA00022840"/>
    </source>
</evidence>
<feature type="compositionally biased region" description="Polar residues" evidence="9">
    <location>
        <begin position="319"/>
        <end position="328"/>
    </location>
</feature>
<dbReference type="EC" id="2.7.11.1" evidence="1"/>
<evidence type="ECO:0000256" key="8">
    <source>
        <dbReference type="ARBA" id="ARBA00048679"/>
    </source>
</evidence>
<comment type="caution">
    <text evidence="12">The sequence shown here is derived from an EMBL/GenBank/DDBJ whole genome shotgun (WGS) entry which is preliminary data.</text>
</comment>
<keyword evidence="6" id="KW-0067">ATP-binding</keyword>
<dbReference type="Pfam" id="PF00069">
    <property type="entry name" value="Pkinase"/>
    <property type="match status" value="1"/>
</dbReference>
<evidence type="ECO:0000256" key="5">
    <source>
        <dbReference type="ARBA" id="ARBA00022777"/>
    </source>
</evidence>
<dbReference type="InterPro" id="IPR000719">
    <property type="entry name" value="Prot_kinase_dom"/>
</dbReference>
<accession>A0A8H6VN29</accession>